<reference evidence="1 2" key="1">
    <citation type="submission" date="2018-01" db="EMBL/GenBank/DDBJ databases">
        <title>Complete genome sequencing of Sporolactobacillus terrae DLG3.</title>
        <authorList>
            <person name="Nam Y.-D."/>
            <person name="Kang J."/>
            <person name="Chung W.-H."/>
        </authorList>
    </citation>
    <scope>NUCLEOTIDE SEQUENCE [LARGE SCALE GENOMIC DNA]</scope>
    <source>
        <strain evidence="1 2">DLG3</strain>
    </source>
</reference>
<organism evidence="1 2">
    <name type="scientific">Sporolactobacillus terrae</name>
    <dbReference type="NCBI Taxonomy" id="269673"/>
    <lineage>
        <taxon>Bacteria</taxon>
        <taxon>Bacillati</taxon>
        <taxon>Bacillota</taxon>
        <taxon>Bacilli</taxon>
        <taxon>Bacillales</taxon>
        <taxon>Sporolactobacillaceae</taxon>
        <taxon>Sporolactobacillus</taxon>
    </lineage>
</organism>
<dbReference type="Proteomes" id="UP000285882">
    <property type="component" value="Chromosome"/>
</dbReference>
<name>A0ABX5Q755_9BACL</name>
<proteinExistence type="predicted"/>
<gene>
    <name evidence="1" type="ORF">C0674_07390</name>
</gene>
<evidence type="ECO:0000313" key="2">
    <source>
        <dbReference type="Proteomes" id="UP000285882"/>
    </source>
</evidence>
<sequence length="90" mass="10147">MFDLHSSMQKSIRQFDAFLDGWTFGTLIIENNTVTLVTEAAEIHLNDSYLLEIQNGNEYMQITVQQALNTCDSITNFPLFAGMAARIKKG</sequence>
<protein>
    <submittedName>
        <fullName evidence="1">Uncharacterized protein</fullName>
    </submittedName>
</protein>
<evidence type="ECO:0000313" key="1">
    <source>
        <dbReference type="EMBL" id="QAA22460.1"/>
    </source>
</evidence>
<dbReference type="EMBL" id="CP025688">
    <property type="protein sequence ID" value="QAA22460.1"/>
    <property type="molecule type" value="Genomic_DNA"/>
</dbReference>
<dbReference type="RefSeq" id="WP_128166653.1">
    <property type="nucleotide sequence ID" value="NZ_CP025688.1"/>
</dbReference>
<accession>A0ABX5Q755</accession>
<keyword evidence="2" id="KW-1185">Reference proteome</keyword>